<keyword evidence="2" id="KW-1185">Reference proteome</keyword>
<protein>
    <submittedName>
        <fullName evidence="1">Uncharacterized protein</fullName>
    </submittedName>
</protein>
<evidence type="ECO:0000313" key="2">
    <source>
        <dbReference type="Proteomes" id="UP000186914"/>
    </source>
</evidence>
<dbReference type="EMBL" id="FTNO01000005">
    <property type="protein sequence ID" value="SIR80358.1"/>
    <property type="molecule type" value="Genomic_DNA"/>
</dbReference>
<reference evidence="2" key="1">
    <citation type="submission" date="2017-01" db="EMBL/GenBank/DDBJ databases">
        <authorList>
            <person name="Varghese N."/>
            <person name="Submissions S."/>
        </authorList>
    </citation>
    <scope>NUCLEOTIDE SEQUENCE [LARGE SCALE GENOMIC DNA]</scope>
    <source>
        <strain evidence="2">CGMCC 1.7737</strain>
    </source>
</reference>
<gene>
    <name evidence="1" type="ORF">SAMN05421858_3820</name>
</gene>
<proteinExistence type="predicted"/>
<dbReference type="OrthoDB" id="375302at2157"/>
<name>A0A1N7DX47_9EURY</name>
<dbReference type="AlphaFoldDB" id="A0A1N7DX47"/>
<organism evidence="1 2">
    <name type="scientific">Haladaptatus litoreus</name>
    <dbReference type="NCBI Taxonomy" id="553468"/>
    <lineage>
        <taxon>Archaea</taxon>
        <taxon>Methanobacteriati</taxon>
        <taxon>Methanobacteriota</taxon>
        <taxon>Stenosarchaea group</taxon>
        <taxon>Halobacteria</taxon>
        <taxon>Halobacteriales</taxon>
        <taxon>Haladaptataceae</taxon>
        <taxon>Haladaptatus</taxon>
    </lineage>
</organism>
<evidence type="ECO:0000313" key="1">
    <source>
        <dbReference type="EMBL" id="SIR80358.1"/>
    </source>
</evidence>
<sequence>MSHSNNESLELTRPEARVVISALSEQQARGGTSDEQASNVREHLKEEFDFEEDESTDVLFEQYGEGFFEDTSSEIVAFSEREAEMVATALSRFENDAHDENRETIRDVRSRFENEFGVTVGAS</sequence>
<dbReference type="Proteomes" id="UP000186914">
    <property type="component" value="Unassembled WGS sequence"/>
</dbReference>
<dbReference type="RefSeq" id="WP_076431665.1">
    <property type="nucleotide sequence ID" value="NZ_FTNO01000005.1"/>
</dbReference>
<accession>A0A1N7DX47</accession>